<dbReference type="KEGG" id="hir:HETIRDRAFT_450276"/>
<evidence type="ECO:0000313" key="3">
    <source>
        <dbReference type="Proteomes" id="UP000030671"/>
    </source>
</evidence>
<dbReference type="InParanoid" id="W4K9F2"/>
<accession>W4K9F2</accession>
<gene>
    <name evidence="2" type="ORF">HETIRDRAFT_450276</name>
</gene>
<protein>
    <submittedName>
        <fullName evidence="2">Uncharacterized protein</fullName>
    </submittedName>
</protein>
<dbReference type="RefSeq" id="XP_009544725.1">
    <property type="nucleotide sequence ID" value="XM_009546430.1"/>
</dbReference>
<organism evidence="2 3">
    <name type="scientific">Heterobasidion irregulare (strain TC 32-1)</name>
    <dbReference type="NCBI Taxonomy" id="747525"/>
    <lineage>
        <taxon>Eukaryota</taxon>
        <taxon>Fungi</taxon>
        <taxon>Dikarya</taxon>
        <taxon>Basidiomycota</taxon>
        <taxon>Agaricomycotina</taxon>
        <taxon>Agaricomycetes</taxon>
        <taxon>Russulales</taxon>
        <taxon>Bondarzewiaceae</taxon>
        <taxon>Heterobasidion</taxon>
        <taxon>Heterobasidion annosum species complex</taxon>
    </lineage>
</organism>
<reference evidence="2 3" key="1">
    <citation type="journal article" date="2012" name="New Phytol.">
        <title>Insight into trade-off between wood decay and parasitism from the genome of a fungal forest pathogen.</title>
        <authorList>
            <person name="Olson A."/>
            <person name="Aerts A."/>
            <person name="Asiegbu F."/>
            <person name="Belbahri L."/>
            <person name="Bouzid O."/>
            <person name="Broberg A."/>
            <person name="Canback B."/>
            <person name="Coutinho P.M."/>
            <person name="Cullen D."/>
            <person name="Dalman K."/>
            <person name="Deflorio G."/>
            <person name="van Diepen L.T."/>
            <person name="Dunand C."/>
            <person name="Duplessis S."/>
            <person name="Durling M."/>
            <person name="Gonthier P."/>
            <person name="Grimwood J."/>
            <person name="Fossdal C.G."/>
            <person name="Hansson D."/>
            <person name="Henrissat B."/>
            <person name="Hietala A."/>
            <person name="Himmelstrand K."/>
            <person name="Hoffmeister D."/>
            <person name="Hogberg N."/>
            <person name="James T.Y."/>
            <person name="Karlsson M."/>
            <person name="Kohler A."/>
            <person name="Kues U."/>
            <person name="Lee Y.H."/>
            <person name="Lin Y.C."/>
            <person name="Lind M."/>
            <person name="Lindquist E."/>
            <person name="Lombard V."/>
            <person name="Lucas S."/>
            <person name="Lunden K."/>
            <person name="Morin E."/>
            <person name="Murat C."/>
            <person name="Park J."/>
            <person name="Raffaello T."/>
            <person name="Rouze P."/>
            <person name="Salamov A."/>
            <person name="Schmutz J."/>
            <person name="Solheim H."/>
            <person name="Stahlberg J."/>
            <person name="Velez H."/>
            <person name="de Vries R.P."/>
            <person name="Wiebenga A."/>
            <person name="Woodward S."/>
            <person name="Yakovlev I."/>
            <person name="Garbelotto M."/>
            <person name="Martin F."/>
            <person name="Grigoriev I.V."/>
            <person name="Stenlid J."/>
        </authorList>
    </citation>
    <scope>NUCLEOTIDE SEQUENCE [LARGE SCALE GENOMIC DNA]</scope>
    <source>
        <strain evidence="2 3">TC 32-1</strain>
    </source>
</reference>
<sequence>MVTDTRSSIRQSGTTPLGSSSYVWTDYSSHPPAPPSTCVPSTVRTPALDATHSRHPPCGPSTSPSTHDSLETMPDQLNVDTCLQDKAGRELAARCPGRPVAPRGPGSPQPKFAEGEFGLGGEPAGRRQHAAAAFAGLISFFPPLPLLLSRALDADI</sequence>
<keyword evidence="3" id="KW-1185">Reference proteome</keyword>
<evidence type="ECO:0000313" key="2">
    <source>
        <dbReference type="EMBL" id="ETW82359.1"/>
    </source>
</evidence>
<dbReference type="AlphaFoldDB" id="W4K9F2"/>
<dbReference type="Proteomes" id="UP000030671">
    <property type="component" value="Unassembled WGS sequence"/>
</dbReference>
<dbReference type="GeneID" id="20676021"/>
<dbReference type="HOGENOM" id="CLU_1686828_0_0_1"/>
<dbReference type="EMBL" id="KI925457">
    <property type="protein sequence ID" value="ETW82359.1"/>
    <property type="molecule type" value="Genomic_DNA"/>
</dbReference>
<name>W4K9F2_HETIT</name>
<feature type="region of interest" description="Disordered" evidence="1">
    <location>
        <begin position="48"/>
        <end position="73"/>
    </location>
</feature>
<evidence type="ECO:0000256" key="1">
    <source>
        <dbReference type="SAM" id="MobiDB-lite"/>
    </source>
</evidence>
<proteinExistence type="predicted"/>
<feature type="region of interest" description="Disordered" evidence="1">
    <location>
        <begin position="1"/>
        <end position="22"/>
    </location>
</feature>